<evidence type="ECO:0000256" key="2">
    <source>
        <dbReference type="SAM" id="Phobius"/>
    </source>
</evidence>
<feature type="compositionally biased region" description="Basic and acidic residues" evidence="1">
    <location>
        <begin position="115"/>
        <end position="131"/>
    </location>
</feature>
<dbReference type="OrthoDB" id="3356019at2759"/>
<reference evidence="3" key="1">
    <citation type="submission" date="2014-01" db="EMBL/GenBank/DDBJ databases">
        <title>The genome of the white-rot fungus Pycnoporus cinnabarinus: a basidiomycete model with a versatile arsenal for lignocellulosic biomass breakdown.</title>
        <authorList>
            <person name="Levasseur A."/>
            <person name="Lomascolo A."/>
            <person name="Ruiz-Duenas F.J."/>
            <person name="Uzan E."/>
            <person name="Piumi F."/>
            <person name="Kues U."/>
            <person name="Ram A.F.J."/>
            <person name="Murat C."/>
            <person name="Haon M."/>
            <person name="Benoit I."/>
            <person name="Arfi Y."/>
            <person name="Chevret D."/>
            <person name="Drula E."/>
            <person name="Kwon M.J."/>
            <person name="Gouret P."/>
            <person name="Lesage-Meessen L."/>
            <person name="Lombard V."/>
            <person name="Mariette J."/>
            <person name="Noirot C."/>
            <person name="Park J."/>
            <person name="Patyshakuliyeva A."/>
            <person name="Wieneger R.A.B."/>
            <person name="Wosten H.A.B."/>
            <person name="Martin F."/>
            <person name="Coutinho P.M."/>
            <person name="de Vries R."/>
            <person name="Martinez A.T."/>
            <person name="Klopp C."/>
            <person name="Pontarotti P."/>
            <person name="Henrissat B."/>
            <person name="Record E."/>
        </authorList>
    </citation>
    <scope>NUCLEOTIDE SEQUENCE [LARGE SCALE GENOMIC DNA]</scope>
    <source>
        <strain evidence="3">BRFM137</strain>
    </source>
</reference>
<dbReference type="EMBL" id="CCBP010000125">
    <property type="protein sequence ID" value="CDO74060.1"/>
    <property type="molecule type" value="Genomic_DNA"/>
</dbReference>
<dbReference type="Proteomes" id="UP000029665">
    <property type="component" value="Unassembled WGS sequence"/>
</dbReference>
<gene>
    <name evidence="3" type="ORF">BN946_scf185043.g110</name>
</gene>
<evidence type="ECO:0008006" key="5">
    <source>
        <dbReference type="Google" id="ProtNLM"/>
    </source>
</evidence>
<protein>
    <recommendedName>
        <fullName evidence="5">HIG1 domain-containing protein</fullName>
    </recommendedName>
</protein>
<keyword evidence="4" id="KW-1185">Reference proteome</keyword>
<accession>A0A060SI16</accession>
<name>A0A060SI16_PYCCI</name>
<evidence type="ECO:0000256" key="1">
    <source>
        <dbReference type="SAM" id="MobiDB-lite"/>
    </source>
</evidence>
<sequence>MNRVRRQEEVDRAYEVQAKAAIRGAAQYGAVGLGLAAIGHYSWPAFRRQTLPFKAWLVTIVSVFGLCIHAENALQSHELEQRRRENTIRREARLDLARRGLVATETEIAKWKEEHFAQKQAEAEAEARARTESSAAAEQPATTASAPASEQ</sequence>
<feature type="compositionally biased region" description="Low complexity" evidence="1">
    <location>
        <begin position="132"/>
        <end position="151"/>
    </location>
</feature>
<evidence type="ECO:0000313" key="4">
    <source>
        <dbReference type="Proteomes" id="UP000029665"/>
    </source>
</evidence>
<keyword evidence="2" id="KW-0472">Membrane</keyword>
<dbReference type="OMA" id="LGHYTWP"/>
<comment type="caution">
    <text evidence="3">The sequence shown here is derived from an EMBL/GenBank/DDBJ whole genome shotgun (WGS) entry which is preliminary data.</text>
</comment>
<keyword evidence="2" id="KW-1133">Transmembrane helix</keyword>
<dbReference type="AlphaFoldDB" id="A0A060SI16"/>
<evidence type="ECO:0000313" key="3">
    <source>
        <dbReference type="EMBL" id="CDO74060.1"/>
    </source>
</evidence>
<keyword evidence="2" id="KW-0812">Transmembrane</keyword>
<organism evidence="3 4">
    <name type="scientific">Pycnoporus cinnabarinus</name>
    <name type="common">Cinnabar-red polypore</name>
    <name type="synonym">Trametes cinnabarina</name>
    <dbReference type="NCBI Taxonomy" id="5643"/>
    <lineage>
        <taxon>Eukaryota</taxon>
        <taxon>Fungi</taxon>
        <taxon>Dikarya</taxon>
        <taxon>Basidiomycota</taxon>
        <taxon>Agaricomycotina</taxon>
        <taxon>Agaricomycetes</taxon>
        <taxon>Polyporales</taxon>
        <taxon>Polyporaceae</taxon>
        <taxon>Trametes</taxon>
    </lineage>
</organism>
<feature type="region of interest" description="Disordered" evidence="1">
    <location>
        <begin position="115"/>
        <end position="151"/>
    </location>
</feature>
<proteinExistence type="predicted"/>
<feature type="transmembrane region" description="Helical" evidence="2">
    <location>
        <begin position="21"/>
        <end position="43"/>
    </location>
</feature>
<dbReference type="HOGENOM" id="CLU_101084_1_0_1"/>